<comment type="caution">
    <text evidence="2">The sequence shown here is derived from an EMBL/GenBank/DDBJ whole genome shotgun (WGS) entry which is preliminary data.</text>
</comment>
<evidence type="ECO:0000313" key="3">
    <source>
        <dbReference type="Proteomes" id="UP001243330"/>
    </source>
</evidence>
<sequence length="188" mass="20544">MWFIGLLACFLPPSSQTWSVVASREGIEISILTWCRVLKSKQPAWSPSLTTSCATGSRCPLSSVPDPKPCLTPRFAHLTTPNKLKSKLEPEPGACSHGGCGHQLLPIIHLHWNSLSPSIHLFTNSSISCWHSCMDELQARILTCVYSHLSLSLPPQKPPNHSLSTWPVILSVRLSLSLSNPSCSLVLS</sequence>
<dbReference type="EMBL" id="JAQOWY010000686">
    <property type="protein sequence ID" value="KAK1839348.1"/>
    <property type="molecule type" value="Genomic_DNA"/>
</dbReference>
<dbReference type="Proteomes" id="UP001243330">
    <property type="component" value="Unassembled WGS sequence"/>
</dbReference>
<dbReference type="AlphaFoldDB" id="A0AAD9A0W6"/>
<evidence type="ECO:0000256" key="1">
    <source>
        <dbReference type="SAM" id="SignalP"/>
    </source>
</evidence>
<keyword evidence="3" id="KW-1185">Reference proteome</keyword>
<name>A0AAD9A0W6_9PEZI</name>
<keyword evidence="1" id="KW-0732">Signal</keyword>
<gene>
    <name evidence="2" type="ORF">CCHR01_18035</name>
</gene>
<feature type="chain" id="PRO_5042114480" description="Secreted protein" evidence="1">
    <location>
        <begin position="18"/>
        <end position="188"/>
    </location>
</feature>
<proteinExistence type="predicted"/>
<protein>
    <recommendedName>
        <fullName evidence="4">Secreted protein</fullName>
    </recommendedName>
</protein>
<organism evidence="2 3">
    <name type="scientific">Colletotrichum chrysophilum</name>
    <dbReference type="NCBI Taxonomy" id="1836956"/>
    <lineage>
        <taxon>Eukaryota</taxon>
        <taxon>Fungi</taxon>
        <taxon>Dikarya</taxon>
        <taxon>Ascomycota</taxon>
        <taxon>Pezizomycotina</taxon>
        <taxon>Sordariomycetes</taxon>
        <taxon>Hypocreomycetidae</taxon>
        <taxon>Glomerellales</taxon>
        <taxon>Glomerellaceae</taxon>
        <taxon>Colletotrichum</taxon>
        <taxon>Colletotrichum gloeosporioides species complex</taxon>
    </lineage>
</organism>
<feature type="signal peptide" evidence="1">
    <location>
        <begin position="1"/>
        <end position="17"/>
    </location>
</feature>
<evidence type="ECO:0008006" key="4">
    <source>
        <dbReference type="Google" id="ProtNLM"/>
    </source>
</evidence>
<feature type="non-terminal residue" evidence="2">
    <location>
        <position position="188"/>
    </location>
</feature>
<reference evidence="2" key="1">
    <citation type="submission" date="2023-01" db="EMBL/GenBank/DDBJ databases">
        <title>Colletotrichum chrysophilum M932 genome sequence.</title>
        <authorList>
            <person name="Baroncelli R."/>
        </authorList>
    </citation>
    <scope>NUCLEOTIDE SEQUENCE</scope>
    <source>
        <strain evidence="2">M932</strain>
    </source>
</reference>
<accession>A0AAD9A0W6</accession>
<evidence type="ECO:0000313" key="2">
    <source>
        <dbReference type="EMBL" id="KAK1839348.1"/>
    </source>
</evidence>